<sequence>MVVNVDESFIRSQPGILPENALLSFVSAEGSDGCADEVLGDQVEDMEVRVFRCGVTVAIMNLESIASGTF</sequence>
<comment type="caution">
    <text evidence="1">The sequence shown here is derived from an EMBL/GenBank/DDBJ whole genome shotgun (WGS) entry which is preliminary data.</text>
</comment>
<gene>
    <name evidence="1" type="ORF">GN244_ATG18900</name>
</gene>
<evidence type="ECO:0000313" key="1">
    <source>
        <dbReference type="EMBL" id="KAF4029367.1"/>
    </source>
</evidence>
<protein>
    <submittedName>
        <fullName evidence="1">Uncharacterized protein</fullName>
    </submittedName>
</protein>
<keyword evidence="2" id="KW-1185">Reference proteome</keyword>
<organism evidence="1 2">
    <name type="scientific">Phytophthora infestans</name>
    <name type="common">Potato late blight agent</name>
    <name type="synonym">Botrytis infestans</name>
    <dbReference type="NCBI Taxonomy" id="4787"/>
    <lineage>
        <taxon>Eukaryota</taxon>
        <taxon>Sar</taxon>
        <taxon>Stramenopiles</taxon>
        <taxon>Oomycota</taxon>
        <taxon>Peronosporomycetes</taxon>
        <taxon>Peronosporales</taxon>
        <taxon>Peronosporaceae</taxon>
        <taxon>Phytophthora</taxon>
    </lineage>
</organism>
<proteinExistence type="predicted"/>
<dbReference type="EMBL" id="WSZM01000824">
    <property type="protein sequence ID" value="KAF4029367.1"/>
    <property type="molecule type" value="Genomic_DNA"/>
</dbReference>
<dbReference type="Proteomes" id="UP000602510">
    <property type="component" value="Unassembled WGS sequence"/>
</dbReference>
<accession>A0A833RP25</accession>
<dbReference type="AlphaFoldDB" id="A0A833RP25"/>
<name>A0A833RP25_PHYIN</name>
<evidence type="ECO:0000313" key="2">
    <source>
        <dbReference type="Proteomes" id="UP000602510"/>
    </source>
</evidence>
<reference evidence="1" key="1">
    <citation type="submission" date="2020-04" db="EMBL/GenBank/DDBJ databases">
        <title>Hybrid Assembly of Korean Phytophthora infestans isolates.</title>
        <authorList>
            <person name="Prokchorchik M."/>
            <person name="Lee Y."/>
            <person name="Seo J."/>
            <person name="Cho J.-H."/>
            <person name="Park Y.-E."/>
            <person name="Jang D.-C."/>
            <person name="Im J.-S."/>
            <person name="Choi J.-G."/>
            <person name="Park H.-J."/>
            <person name="Lee G.-B."/>
            <person name="Lee Y.-G."/>
            <person name="Hong S.-Y."/>
            <person name="Cho K."/>
            <person name="Sohn K.H."/>
        </authorList>
    </citation>
    <scope>NUCLEOTIDE SEQUENCE</scope>
    <source>
        <strain evidence="1">KR_1_A1</strain>
    </source>
</reference>